<organism evidence="1 2">
    <name type="scientific">Enterococcus ratti</name>
    <dbReference type="NCBI Taxonomy" id="150033"/>
    <lineage>
        <taxon>Bacteria</taxon>
        <taxon>Bacillati</taxon>
        <taxon>Bacillota</taxon>
        <taxon>Bacilli</taxon>
        <taxon>Lactobacillales</taxon>
        <taxon>Enterococcaceae</taxon>
        <taxon>Enterococcus</taxon>
    </lineage>
</organism>
<dbReference type="AlphaFoldDB" id="A0A1L8WIA6"/>
<accession>A0A1L8WIA6</accession>
<comment type="caution">
    <text evidence="1">The sequence shown here is derived from an EMBL/GenBank/DDBJ whole genome shotgun (WGS) entry which is preliminary data.</text>
</comment>
<gene>
    <name evidence="1" type="ORF">RV14_GL000496</name>
</gene>
<proteinExistence type="predicted"/>
<dbReference type="RefSeq" id="WP_010738250.1">
    <property type="nucleotide sequence ID" value="NZ_JXLB01000013.1"/>
</dbReference>
<evidence type="ECO:0000313" key="1">
    <source>
        <dbReference type="EMBL" id="OJG80754.1"/>
    </source>
</evidence>
<reference evidence="1 2" key="1">
    <citation type="submission" date="2014-12" db="EMBL/GenBank/DDBJ databases">
        <title>Draft genome sequences of 29 type strains of Enterococci.</title>
        <authorList>
            <person name="Zhong Z."/>
            <person name="Sun Z."/>
            <person name="Liu W."/>
            <person name="Zhang W."/>
            <person name="Zhang H."/>
        </authorList>
    </citation>
    <scope>NUCLEOTIDE SEQUENCE [LARGE SCALE GENOMIC DNA]</scope>
    <source>
        <strain evidence="1 2">DSM 15687</strain>
    </source>
</reference>
<dbReference type="EMBL" id="JXLB01000013">
    <property type="protein sequence ID" value="OJG80754.1"/>
    <property type="molecule type" value="Genomic_DNA"/>
</dbReference>
<protein>
    <submittedName>
        <fullName evidence="1">Uncharacterized protein</fullName>
    </submittedName>
</protein>
<evidence type="ECO:0000313" key="2">
    <source>
        <dbReference type="Proteomes" id="UP000182152"/>
    </source>
</evidence>
<dbReference type="Proteomes" id="UP000182152">
    <property type="component" value="Unassembled WGS sequence"/>
</dbReference>
<keyword evidence="2" id="KW-1185">Reference proteome</keyword>
<dbReference type="OrthoDB" id="2187530at2"/>
<name>A0A1L8WIA6_9ENTE</name>
<sequence>MQLNIPDEVIQNELASNITFIVLKEIEKRSSLLTKTVELPPYPNKSQVKEILRIGDDKLSGWISKGLKIQQWSEQDIRIERTELQRFLKETFEI</sequence>